<keyword evidence="4" id="KW-0233">DNA recombination</keyword>
<protein>
    <submittedName>
        <fullName evidence="9">Recombinase XerD</fullName>
    </submittedName>
</protein>
<dbReference type="Gene3D" id="1.10.150.130">
    <property type="match status" value="1"/>
</dbReference>
<evidence type="ECO:0000256" key="6">
    <source>
        <dbReference type="SAM" id="MobiDB-lite"/>
    </source>
</evidence>
<keyword evidence="2" id="KW-0229">DNA integration</keyword>
<gene>
    <name evidence="9" type="ORF">DNR46_17440</name>
</gene>
<feature type="compositionally biased region" description="Basic and acidic residues" evidence="6">
    <location>
        <begin position="548"/>
        <end position="557"/>
    </location>
</feature>
<evidence type="ECO:0000259" key="7">
    <source>
        <dbReference type="PROSITE" id="PS51898"/>
    </source>
</evidence>
<comment type="similarity">
    <text evidence="1">Belongs to the 'phage' integrase family.</text>
</comment>
<dbReference type="InterPro" id="IPR002104">
    <property type="entry name" value="Integrase_catalytic"/>
</dbReference>
<dbReference type="InterPro" id="IPR010998">
    <property type="entry name" value="Integrase_recombinase_N"/>
</dbReference>
<comment type="caution">
    <text evidence="9">The sequence shown here is derived from an EMBL/GenBank/DDBJ whole genome shotgun (WGS) entry which is preliminary data.</text>
</comment>
<dbReference type="PROSITE" id="PS51900">
    <property type="entry name" value="CB"/>
    <property type="match status" value="1"/>
</dbReference>
<evidence type="ECO:0000259" key="8">
    <source>
        <dbReference type="PROSITE" id="PS51900"/>
    </source>
</evidence>
<dbReference type="RefSeq" id="WP_123168506.1">
    <property type="nucleotide sequence ID" value="NZ_QKOD01000004.1"/>
</dbReference>
<evidence type="ECO:0000313" key="10">
    <source>
        <dbReference type="Proteomes" id="UP000275436"/>
    </source>
</evidence>
<evidence type="ECO:0000256" key="5">
    <source>
        <dbReference type="PROSITE-ProRule" id="PRU01248"/>
    </source>
</evidence>
<sequence>MHFRLVRPVKRKGTTNQQFNQRIPADVRDHAVGITLQIPVGSEIVRKTVTPKDHAIRVSLRASTPNEVKTRQAQVAGYLETVWQGLREVPIVLSHRQAVALSRDVYAWGSLAEIDAELADAESAFTGEIGGGVYKTAMARLEAGTDPAGRDPGMLTARQILTRRGLLNVAPHSVELLAREVLRSLKDGFAQGDRETAGDYTPDPKASRFPPLEITKPPITAKPDAEVSLTGLVADWWKEAKGAGRAVSTYESYKGTMARFVAFLKHDDALAVTPDDVVRFKDHRLAEGVSPKTVGDSDVAGLRAVFKWAVGNKKLPINPALGIQVVRKKAVKTRGKEFTEEEAKAVLAHSLNHKGRETPKLKAAKRWVPWVCAYSGARVGEIVQLRKEDIRQVAIGSASGDSLWVMTITPEANTVKDKEVREVVLHDHLIAQGFVAFITSAPPGYLFLTPRKKDGAVRGVWQSGKNRLQEFVREVMKDERVQPNHAWRHTFKTIGREAGIADSVLDAICGHAAKTVGGAYGSVTLKAQRDAMERFPKFNTGPVAGSREGSKSSEGAK</sequence>
<evidence type="ECO:0000256" key="3">
    <source>
        <dbReference type="ARBA" id="ARBA00023125"/>
    </source>
</evidence>
<evidence type="ECO:0000313" key="9">
    <source>
        <dbReference type="EMBL" id="RNJ44422.1"/>
    </source>
</evidence>
<feature type="domain" description="Core-binding (CB)" evidence="8">
    <location>
        <begin position="227"/>
        <end position="310"/>
    </location>
</feature>
<dbReference type="Gene3D" id="1.10.443.10">
    <property type="entry name" value="Intergrase catalytic core"/>
    <property type="match status" value="1"/>
</dbReference>
<proteinExistence type="inferred from homology"/>
<evidence type="ECO:0000256" key="1">
    <source>
        <dbReference type="ARBA" id="ARBA00008857"/>
    </source>
</evidence>
<dbReference type="InterPro" id="IPR013762">
    <property type="entry name" value="Integrase-like_cat_sf"/>
</dbReference>
<organism evidence="9 10">
    <name type="scientific">Mesorhizobium japonicum</name>
    <dbReference type="NCBI Taxonomy" id="2066070"/>
    <lineage>
        <taxon>Bacteria</taxon>
        <taxon>Pseudomonadati</taxon>
        <taxon>Pseudomonadota</taxon>
        <taxon>Alphaproteobacteria</taxon>
        <taxon>Hyphomicrobiales</taxon>
        <taxon>Phyllobacteriaceae</taxon>
        <taxon>Mesorhizobium</taxon>
    </lineage>
</organism>
<dbReference type="PANTHER" id="PTHR30629">
    <property type="entry name" value="PROPHAGE INTEGRASE"/>
    <property type="match status" value="1"/>
</dbReference>
<dbReference type="Proteomes" id="UP000275436">
    <property type="component" value="Unassembled WGS sequence"/>
</dbReference>
<dbReference type="PROSITE" id="PS51898">
    <property type="entry name" value="TYR_RECOMBINASE"/>
    <property type="match status" value="1"/>
</dbReference>
<dbReference type="InterPro" id="IPR050808">
    <property type="entry name" value="Phage_Integrase"/>
</dbReference>
<accession>A0A3M9X9R3</accession>
<evidence type="ECO:0000256" key="2">
    <source>
        <dbReference type="ARBA" id="ARBA00022908"/>
    </source>
</evidence>
<dbReference type="EMBL" id="QKOD01000004">
    <property type="protein sequence ID" value="RNJ44422.1"/>
    <property type="molecule type" value="Genomic_DNA"/>
</dbReference>
<name>A0A3M9X9R3_9HYPH</name>
<dbReference type="AlphaFoldDB" id="A0A3M9X9R3"/>
<dbReference type="GO" id="GO:0006310">
    <property type="term" value="P:DNA recombination"/>
    <property type="evidence" value="ECO:0007669"/>
    <property type="project" value="UniProtKB-KW"/>
</dbReference>
<evidence type="ECO:0000256" key="4">
    <source>
        <dbReference type="ARBA" id="ARBA00023172"/>
    </source>
</evidence>
<dbReference type="InterPro" id="IPR044068">
    <property type="entry name" value="CB"/>
</dbReference>
<dbReference type="GO" id="GO:0003677">
    <property type="term" value="F:DNA binding"/>
    <property type="evidence" value="ECO:0007669"/>
    <property type="project" value="UniProtKB-UniRule"/>
</dbReference>
<feature type="domain" description="Tyr recombinase" evidence="7">
    <location>
        <begin position="333"/>
        <end position="533"/>
    </location>
</feature>
<dbReference type="PANTHER" id="PTHR30629:SF2">
    <property type="entry name" value="PROPHAGE INTEGRASE INTS-RELATED"/>
    <property type="match status" value="1"/>
</dbReference>
<feature type="region of interest" description="Disordered" evidence="6">
    <location>
        <begin position="536"/>
        <end position="557"/>
    </location>
</feature>
<dbReference type="SUPFAM" id="SSF56349">
    <property type="entry name" value="DNA breaking-rejoining enzymes"/>
    <property type="match status" value="1"/>
</dbReference>
<keyword evidence="3 5" id="KW-0238">DNA-binding</keyword>
<reference evidence="9 10" key="1">
    <citation type="journal article" date="2018" name="Mol. Plant Microbe Interact.">
        <title>Taxonomically Different Co-Microsymbionts of a Relict Legume, Oxytropis popoviana, Have Complementary Sets of Symbiotic Genes and Together Increase the Efficiency of Plant Nodulation.</title>
        <authorList>
            <person name="Safronova V."/>
            <person name="Belimov A."/>
            <person name="Sazanova A."/>
            <person name="Chirak E."/>
            <person name="Verkhozina A."/>
            <person name="Kuznetsova I."/>
            <person name="Andronov E."/>
            <person name="Puhalsky J."/>
            <person name="Tikhonovich I."/>
        </authorList>
    </citation>
    <scope>NUCLEOTIDE SEQUENCE [LARGE SCALE GENOMIC DNA]</scope>
    <source>
        <strain evidence="9 10">Opo-235</strain>
    </source>
</reference>
<dbReference type="InterPro" id="IPR011010">
    <property type="entry name" value="DNA_brk_join_enz"/>
</dbReference>
<dbReference type="GO" id="GO:0015074">
    <property type="term" value="P:DNA integration"/>
    <property type="evidence" value="ECO:0007669"/>
    <property type="project" value="UniProtKB-KW"/>
</dbReference>